<reference evidence="1" key="1">
    <citation type="submission" date="2022-05" db="EMBL/GenBank/DDBJ databases">
        <authorList>
            <person name="Oliphant S.A."/>
            <person name="Watson-Haigh N.S."/>
            <person name="Sumby K.M."/>
            <person name="Gardner J.M."/>
            <person name="Jiranek V."/>
        </authorList>
    </citation>
    <scope>NUCLEOTIDE SEQUENCE</scope>
    <source>
        <strain evidence="1">KI4_B1</strain>
    </source>
</reference>
<dbReference type="EMBL" id="CP097119">
    <property type="protein sequence ID" value="USS89577.1"/>
    <property type="molecule type" value="Genomic_DNA"/>
</dbReference>
<name>A0A9Q8ZS95_9LACO</name>
<dbReference type="RefSeq" id="WP_252767127.1">
    <property type="nucleotide sequence ID" value="NZ_CP097119.1"/>
</dbReference>
<protein>
    <submittedName>
        <fullName evidence="1">Uncharacterized protein</fullName>
    </submittedName>
</protein>
<sequence>MNKLDVSTTVTTINHRIARQFHPKSGSRYTILIVHDPYAPAFNWFLNIKHPHQNARSQPLAVLPSDLQWLEAVLKGVSEQYHFTINYRNCGNLRWPTTGRLIEQTGDL</sequence>
<dbReference type="Proteomes" id="UP001055911">
    <property type="component" value="Chromosome"/>
</dbReference>
<accession>A0A9Q8ZS95</accession>
<evidence type="ECO:0000313" key="2">
    <source>
        <dbReference type="Proteomes" id="UP001055911"/>
    </source>
</evidence>
<evidence type="ECO:0000313" key="1">
    <source>
        <dbReference type="EMBL" id="USS89577.1"/>
    </source>
</evidence>
<dbReference type="AlphaFoldDB" id="A0A9Q8ZS95"/>
<keyword evidence="2" id="KW-1185">Reference proteome</keyword>
<organism evidence="1 2">
    <name type="scientific">Fructilactobacillus cliffordii</name>
    <dbReference type="NCBI Taxonomy" id="2940299"/>
    <lineage>
        <taxon>Bacteria</taxon>
        <taxon>Bacillati</taxon>
        <taxon>Bacillota</taxon>
        <taxon>Bacilli</taxon>
        <taxon>Lactobacillales</taxon>
        <taxon>Lactobacillaceae</taxon>
        <taxon>Fructilactobacillus</taxon>
    </lineage>
</organism>
<proteinExistence type="predicted"/>
<gene>
    <name evidence="1" type="ORF">M3M40_01965</name>
</gene>